<name>A0A812QSA8_9DINO</name>
<evidence type="ECO:0000313" key="4">
    <source>
        <dbReference type="EMBL" id="CAE7401632.1"/>
    </source>
</evidence>
<dbReference type="InterPro" id="IPR010979">
    <property type="entry name" value="Ribosomal_uS13-like_H2TH"/>
</dbReference>
<dbReference type="GO" id="GO:0008270">
    <property type="term" value="F:zinc ion binding"/>
    <property type="evidence" value="ECO:0007669"/>
    <property type="project" value="InterPro"/>
</dbReference>
<dbReference type="GO" id="GO:0006284">
    <property type="term" value="P:base-excision repair"/>
    <property type="evidence" value="ECO:0007669"/>
    <property type="project" value="InterPro"/>
</dbReference>
<evidence type="ECO:0000256" key="1">
    <source>
        <dbReference type="ARBA" id="ARBA00009409"/>
    </source>
</evidence>
<accession>A0A812QSA8</accession>
<feature type="region of interest" description="Disordered" evidence="2">
    <location>
        <begin position="295"/>
        <end position="322"/>
    </location>
</feature>
<feature type="compositionally biased region" description="Basic residues" evidence="2">
    <location>
        <begin position="297"/>
        <end position="306"/>
    </location>
</feature>
<protein>
    <submittedName>
        <fullName evidence="4">Nei1 protein</fullName>
    </submittedName>
</protein>
<dbReference type="PANTHER" id="PTHR42697:SF1">
    <property type="entry name" value="ENDONUCLEASE 8"/>
    <property type="match status" value="1"/>
</dbReference>
<reference evidence="4" key="1">
    <citation type="submission" date="2021-02" db="EMBL/GenBank/DDBJ databases">
        <authorList>
            <person name="Dougan E. K."/>
            <person name="Rhodes N."/>
            <person name="Thang M."/>
            <person name="Chan C."/>
        </authorList>
    </citation>
    <scope>NUCLEOTIDE SEQUENCE</scope>
</reference>
<feature type="region of interest" description="Disordered" evidence="2">
    <location>
        <begin position="465"/>
        <end position="486"/>
    </location>
</feature>
<feature type="domain" description="SAP" evidence="3">
    <location>
        <begin position="349"/>
        <end position="383"/>
    </location>
</feature>
<dbReference type="Gene3D" id="3.20.190.10">
    <property type="entry name" value="MutM-like, N-terminal"/>
    <property type="match status" value="1"/>
</dbReference>
<dbReference type="InterPro" id="IPR003034">
    <property type="entry name" value="SAP_dom"/>
</dbReference>
<dbReference type="InterPro" id="IPR035937">
    <property type="entry name" value="FPG_N"/>
</dbReference>
<keyword evidence="5" id="KW-1185">Reference proteome</keyword>
<dbReference type="InterPro" id="IPR015886">
    <property type="entry name" value="H2TH_FPG"/>
</dbReference>
<sequence length="581" mass="63940">MVEGNGVWRTAAKLRLLFLRRRLRASSPKGSIDASKVDGGVLVAVQAVGKSLFLHFGTDSGLQIVQLHFGMSGGFPLFRLSEDPGPRKTSRLRLESSETEVVGYMSGIRCQLLPASGLDKALAGLGPDPLRVDSDPSRAWRTIRSSARPIGLMLMDQAVLAGIGNIYRAEVLHRLRWHPLRPAFTLSVWDFEALWKESIWLLQLGARVGNIVTVLDDEWSACEAKPHQQTKSKDSRKRRWVYFRKTCLTCGGPVRCWTLGGRVCFACESCQLPWKDMKDADCELVSESGKKLGWQRTAKRRSKGSRMRWPQPKPSESQAEAASDAPVLRGLVGLSGPPSLTVITPDVAPASLPVTLLRQLLAERLLPTQGRKADLAKRFAAHCAFHDDVGFGALFVGMSASPAMPTKPATPATSADRERIPGEALPAVPWPLDLQRAKEFASIQCWRSQESIHAWVQQDPKRRRYGRLSGRTGKGEGRDFDFEDPEIPESLDVKGHSKAADAVGSTGSLDGSLDPGLALQGKVSAKRKVAEKVVVTPRKKRRQASPSSANKVRHSRLDSRPVWEIKFSRLSPSVTLDLCDF</sequence>
<feature type="region of interest" description="Disordered" evidence="2">
    <location>
        <begin position="535"/>
        <end position="555"/>
    </location>
</feature>
<dbReference type="Proteomes" id="UP000604046">
    <property type="component" value="Unassembled WGS sequence"/>
</dbReference>
<organism evidence="4 5">
    <name type="scientific">Symbiodinium natans</name>
    <dbReference type="NCBI Taxonomy" id="878477"/>
    <lineage>
        <taxon>Eukaryota</taxon>
        <taxon>Sar</taxon>
        <taxon>Alveolata</taxon>
        <taxon>Dinophyceae</taxon>
        <taxon>Suessiales</taxon>
        <taxon>Symbiodiniaceae</taxon>
        <taxon>Symbiodinium</taxon>
    </lineage>
</organism>
<dbReference type="OrthoDB" id="444592at2759"/>
<dbReference type="SMART" id="SM00513">
    <property type="entry name" value="SAP"/>
    <property type="match status" value="1"/>
</dbReference>
<dbReference type="AlphaFoldDB" id="A0A812QSA8"/>
<dbReference type="SUPFAM" id="SSF81624">
    <property type="entry name" value="N-terminal domain of MutM-like DNA repair proteins"/>
    <property type="match status" value="1"/>
</dbReference>
<evidence type="ECO:0000259" key="3">
    <source>
        <dbReference type="PROSITE" id="PS50800"/>
    </source>
</evidence>
<comment type="caution">
    <text evidence="4">The sequence shown here is derived from an EMBL/GenBank/DDBJ whole genome shotgun (WGS) entry which is preliminary data.</text>
</comment>
<comment type="similarity">
    <text evidence="1">Belongs to the FPG family.</text>
</comment>
<dbReference type="SUPFAM" id="SSF46946">
    <property type="entry name" value="S13-like H2TH domain"/>
    <property type="match status" value="1"/>
</dbReference>
<dbReference type="GO" id="GO:0003684">
    <property type="term" value="F:damaged DNA binding"/>
    <property type="evidence" value="ECO:0007669"/>
    <property type="project" value="InterPro"/>
</dbReference>
<dbReference type="SMART" id="SM01232">
    <property type="entry name" value="H2TH"/>
    <property type="match status" value="1"/>
</dbReference>
<gene>
    <name evidence="4" type="primary">nei1</name>
    <name evidence="4" type="ORF">SNAT2548_LOCUS21863</name>
</gene>
<dbReference type="Pfam" id="PF06831">
    <property type="entry name" value="H2TH"/>
    <property type="match status" value="1"/>
</dbReference>
<dbReference type="PANTHER" id="PTHR42697">
    <property type="entry name" value="ENDONUCLEASE 8"/>
    <property type="match status" value="1"/>
</dbReference>
<dbReference type="Gene3D" id="1.10.8.50">
    <property type="match status" value="1"/>
</dbReference>
<dbReference type="EMBL" id="CAJNDS010002265">
    <property type="protein sequence ID" value="CAE7401632.1"/>
    <property type="molecule type" value="Genomic_DNA"/>
</dbReference>
<proteinExistence type="inferred from homology"/>
<evidence type="ECO:0000256" key="2">
    <source>
        <dbReference type="SAM" id="MobiDB-lite"/>
    </source>
</evidence>
<evidence type="ECO:0000313" key="5">
    <source>
        <dbReference type="Proteomes" id="UP000604046"/>
    </source>
</evidence>
<dbReference type="GO" id="GO:0000703">
    <property type="term" value="F:oxidized pyrimidine nucleobase lesion DNA N-glycosylase activity"/>
    <property type="evidence" value="ECO:0007669"/>
    <property type="project" value="TreeGrafter"/>
</dbReference>
<dbReference type="PROSITE" id="PS50800">
    <property type="entry name" value="SAP"/>
    <property type="match status" value="1"/>
</dbReference>
<dbReference type="GO" id="GO:0003906">
    <property type="term" value="F:DNA-(apurinic or apyrimidinic site) endonuclease activity"/>
    <property type="evidence" value="ECO:0007669"/>
    <property type="project" value="InterPro"/>
</dbReference>
<feature type="region of interest" description="Disordered" evidence="2">
    <location>
        <begin position="495"/>
        <end position="514"/>
    </location>
</feature>